<evidence type="ECO:0000256" key="4">
    <source>
        <dbReference type="ARBA" id="ARBA00018141"/>
    </source>
</evidence>
<reference evidence="7" key="1">
    <citation type="submission" date="2022-03" db="EMBL/GenBank/DDBJ databases">
        <authorList>
            <person name="Vrbovska V."/>
            <person name="Kovarovic V."/>
            <person name="Botka T."/>
            <person name="Pantucek R."/>
        </authorList>
    </citation>
    <scope>NUCLEOTIDE SEQUENCE</scope>
    <source>
        <strain evidence="7">CCM 2609</strain>
    </source>
</reference>
<dbReference type="EC" id="4.1.2.50" evidence="3"/>
<evidence type="ECO:0000256" key="1">
    <source>
        <dbReference type="ARBA" id="ARBA00005061"/>
    </source>
</evidence>
<comment type="pathway">
    <text evidence="1">Purine metabolism; 7-cyano-7-deazaguanine biosynthesis.</text>
</comment>
<dbReference type="SUPFAM" id="SSF55620">
    <property type="entry name" value="Tetrahydrobiopterin biosynthesis enzymes-like"/>
    <property type="match status" value="1"/>
</dbReference>
<comment type="similarity">
    <text evidence="2">Belongs to the PTPS family. QueD subfamily.</text>
</comment>
<gene>
    <name evidence="7" type="ORF">MRZ06_02320</name>
</gene>
<protein>
    <recommendedName>
        <fullName evidence="4">6-carboxy-5,6,7,8-tetrahydropterin synthase</fullName>
        <ecNumber evidence="3">4.1.2.50</ecNumber>
    </recommendedName>
    <alternativeName>
        <fullName evidence="5">Queuosine biosynthesis protein QueD</fullName>
    </alternativeName>
</protein>
<evidence type="ECO:0000256" key="5">
    <source>
        <dbReference type="ARBA" id="ARBA00031449"/>
    </source>
</evidence>
<comment type="catalytic activity">
    <reaction evidence="6">
        <text>7,8-dihydroneopterin 3'-triphosphate + H2O = 6-carboxy-5,6,7,8-tetrahydropterin + triphosphate + acetaldehyde + 2 H(+)</text>
        <dbReference type="Rhea" id="RHEA:27966"/>
        <dbReference type="ChEBI" id="CHEBI:15343"/>
        <dbReference type="ChEBI" id="CHEBI:15377"/>
        <dbReference type="ChEBI" id="CHEBI:15378"/>
        <dbReference type="ChEBI" id="CHEBI:18036"/>
        <dbReference type="ChEBI" id="CHEBI:58462"/>
        <dbReference type="ChEBI" id="CHEBI:61032"/>
        <dbReference type="EC" id="4.1.2.50"/>
    </reaction>
</comment>
<name>A0ABY3ZYM9_9STAP</name>
<dbReference type="EMBL" id="CP094348">
    <property type="protein sequence ID" value="UOB20936.1"/>
    <property type="molecule type" value="Genomic_DNA"/>
</dbReference>
<proteinExistence type="inferred from homology"/>
<dbReference type="InterPro" id="IPR007115">
    <property type="entry name" value="6-PTP_synth/QueD"/>
</dbReference>
<evidence type="ECO:0000313" key="8">
    <source>
        <dbReference type="Proteomes" id="UP000830343"/>
    </source>
</evidence>
<keyword evidence="8" id="KW-1185">Reference proteome</keyword>
<dbReference type="Pfam" id="PF01242">
    <property type="entry name" value="PTPS"/>
    <property type="match status" value="1"/>
</dbReference>
<organism evidence="7 8">
    <name type="scientific">Macrococcus armenti</name>
    <dbReference type="NCBI Taxonomy" id="2875764"/>
    <lineage>
        <taxon>Bacteria</taxon>
        <taxon>Bacillati</taxon>
        <taxon>Bacillota</taxon>
        <taxon>Bacilli</taxon>
        <taxon>Bacillales</taxon>
        <taxon>Staphylococcaceae</taxon>
        <taxon>Macrococcus</taxon>
    </lineage>
</organism>
<dbReference type="Gene3D" id="3.30.479.10">
    <property type="entry name" value="6-pyruvoyl tetrahydropterin synthase/QueD"/>
    <property type="match status" value="1"/>
</dbReference>
<evidence type="ECO:0000313" key="7">
    <source>
        <dbReference type="EMBL" id="UOB20936.1"/>
    </source>
</evidence>
<reference evidence="7" key="2">
    <citation type="submission" date="2022-04" db="EMBL/GenBank/DDBJ databases">
        <title>Antimicrobial genetic elements in methicillin-resistant Macrococcus armenti.</title>
        <authorList>
            <person name="Keller J.E."/>
            <person name="Schwendener S."/>
            <person name="Pantucek R."/>
            <person name="Perreten V."/>
        </authorList>
    </citation>
    <scope>NUCLEOTIDE SEQUENCE</scope>
    <source>
        <strain evidence="7">CCM 2609</strain>
    </source>
</reference>
<evidence type="ECO:0000256" key="2">
    <source>
        <dbReference type="ARBA" id="ARBA00008900"/>
    </source>
</evidence>
<sequence>MNNNLQKVQNLTKPFNTRNIELQMDFEFTTNSRIFFSEKKFQDLYNHTYHFTATLSSKVNDNGIAVDFFLIRKLYEQHLGYRLNADIINEVIPHINPTAENLCLHIYQSFLTFLPDNVTLESISLSETKAHRVIIHKEYFK</sequence>
<dbReference type="RefSeq" id="WP_243366231.1">
    <property type="nucleotide sequence ID" value="NZ_CP094348.1"/>
</dbReference>
<accession>A0ABY3ZYM9</accession>
<evidence type="ECO:0000256" key="6">
    <source>
        <dbReference type="ARBA" id="ARBA00048807"/>
    </source>
</evidence>
<dbReference type="InterPro" id="IPR038418">
    <property type="entry name" value="6-PTP_synth/QueD_sf"/>
</dbReference>
<dbReference type="Proteomes" id="UP000830343">
    <property type="component" value="Chromosome"/>
</dbReference>
<evidence type="ECO:0000256" key="3">
    <source>
        <dbReference type="ARBA" id="ARBA00012982"/>
    </source>
</evidence>